<feature type="compositionally biased region" description="Basic residues" evidence="1">
    <location>
        <begin position="187"/>
        <end position="196"/>
    </location>
</feature>
<evidence type="ECO:0000256" key="1">
    <source>
        <dbReference type="SAM" id="MobiDB-lite"/>
    </source>
</evidence>
<sequence>MLPQTLLLLVLVPLSSAFLFDLLNQLGLGGGGGMGAAPAAPAYVPPAQPMPMYPPPQPPMPPPPPPCQPPPQMNYPPPQMNYPPPQMNYPPPQQMMKPMQNMHMQQNYNPMPMKNYNPMPMQNYQPPQPRYQPPPMPRYQPPPQPHYPAPRPMSYAKPPPPPRPMGYAKPPPPPPPPSDGYVSGGGYRRHRNRRSTKLNETSSDLECNNSMLKKIMKKVMTEDENESRVNISAAIQGRDGQLAVFCTPGPSKFTISSNVDFCAVKNDKLTCYAFSF</sequence>
<dbReference type="InterPro" id="IPR007284">
    <property type="entry name" value="Ground-like_dom"/>
</dbReference>
<accession>A0A2G9US97</accession>
<protein>
    <submittedName>
        <fullName evidence="4">Ground-like domain protein</fullName>
    </submittedName>
</protein>
<feature type="compositionally biased region" description="Low complexity" evidence="1">
    <location>
        <begin position="109"/>
        <end position="125"/>
    </location>
</feature>
<feature type="region of interest" description="Disordered" evidence="1">
    <location>
        <begin position="109"/>
        <end position="202"/>
    </location>
</feature>
<feature type="chain" id="PRO_5013957052" evidence="2">
    <location>
        <begin position="18"/>
        <end position="276"/>
    </location>
</feature>
<dbReference type="Proteomes" id="UP000230423">
    <property type="component" value="Unassembled WGS sequence"/>
</dbReference>
<reference evidence="4 5" key="1">
    <citation type="submission" date="2015-09" db="EMBL/GenBank/DDBJ databases">
        <title>Draft genome of the parasitic nematode Teladorsagia circumcincta isolate WARC Sus (inbred).</title>
        <authorList>
            <person name="Mitreva M."/>
        </authorList>
    </citation>
    <scope>NUCLEOTIDE SEQUENCE [LARGE SCALE GENOMIC DNA]</scope>
    <source>
        <strain evidence="4 5">S</strain>
    </source>
</reference>
<evidence type="ECO:0000259" key="3">
    <source>
        <dbReference type="Pfam" id="PF04155"/>
    </source>
</evidence>
<dbReference type="AlphaFoldDB" id="A0A2G9US97"/>
<dbReference type="EMBL" id="KZ345518">
    <property type="protein sequence ID" value="PIO73107.1"/>
    <property type="molecule type" value="Genomic_DNA"/>
</dbReference>
<proteinExistence type="predicted"/>
<keyword evidence="5" id="KW-1185">Reference proteome</keyword>
<evidence type="ECO:0000313" key="4">
    <source>
        <dbReference type="EMBL" id="PIO73107.1"/>
    </source>
</evidence>
<evidence type="ECO:0000313" key="5">
    <source>
        <dbReference type="Proteomes" id="UP000230423"/>
    </source>
</evidence>
<organism evidence="4 5">
    <name type="scientific">Teladorsagia circumcincta</name>
    <name type="common">Brown stomach worm</name>
    <name type="synonym">Ostertagia circumcincta</name>
    <dbReference type="NCBI Taxonomy" id="45464"/>
    <lineage>
        <taxon>Eukaryota</taxon>
        <taxon>Metazoa</taxon>
        <taxon>Ecdysozoa</taxon>
        <taxon>Nematoda</taxon>
        <taxon>Chromadorea</taxon>
        <taxon>Rhabditida</taxon>
        <taxon>Rhabditina</taxon>
        <taxon>Rhabditomorpha</taxon>
        <taxon>Strongyloidea</taxon>
        <taxon>Trichostrongylidae</taxon>
        <taxon>Teladorsagia</taxon>
    </lineage>
</organism>
<dbReference type="OrthoDB" id="5869497at2759"/>
<gene>
    <name evidence="4" type="ORF">TELCIR_04934</name>
</gene>
<feature type="signal peptide" evidence="2">
    <location>
        <begin position="1"/>
        <end position="17"/>
    </location>
</feature>
<dbReference type="Pfam" id="PF04155">
    <property type="entry name" value="Ground-like"/>
    <property type="match status" value="1"/>
</dbReference>
<keyword evidence="2" id="KW-0732">Signal</keyword>
<feature type="compositionally biased region" description="Pro residues" evidence="1">
    <location>
        <begin position="126"/>
        <end position="178"/>
    </location>
</feature>
<name>A0A2G9US97_TELCI</name>
<feature type="domain" description="Ground-like" evidence="3">
    <location>
        <begin position="204"/>
        <end position="274"/>
    </location>
</feature>
<evidence type="ECO:0000256" key="2">
    <source>
        <dbReference type="SAM" id="SignalP"/>
    </source>
</evidence>